<dbReference type="EMBL" id="JBBWWR010000021">
    <property type="protein sequence ID" value="KAK8938132.1"/>
    <property type="molecule type" value="Genomic_DNA"/>
</dbReference>
<dbReference type="Pfam" id="PF00169">
    <property type="entry name" value="PH"/>
    <property type="match status" value="1"/>
</dbReference>
<reference evidence="6 7" key="1">
    <citation type="journal article" date="2022" name="Nat. Plants">
        <title>Genomes of leafy and leafless Platanthera orchids illuminate the evolution of mycoheterotrophy.</title>
        <authorList>
            <person name="Li M.H."/>
            <person name="Liu K.W."/>
            <person name="Li Z."/>
            <person name="Lu H.C."/>
            <person name="Ye Q.L."/>
            <person name="Zhang D."/>
            <person name="Wang J.Y."/>
            <person name="Li Y.F."/>
            <person name="Zhong Z.M."/>
            <person name="Liu X."/>
            <person name="Yu X."/>
            <person name="Liu D.K."/>
            <person name="Tu X.D."/>
            <person name="Liu B."/>
            <person name="Hao Y."/>
            <person name="Liao X.Y."/>
            <person name="Jiang Y.T."/>
            <person name="Sun W.H."/>
            <person name="Chen J."/>
            <person name="Chen Y.Q."/>
            <person name="Ai Y."/>
            <person name="Zhai J.W."/>
            <person name="Wu S.S."/>
            <person name="Zhou Z."/>
            <person name="Hsiao Y.Y."/>
            <person name="Wu W.L."/>
            <person name="Chen Y.Y."/>
            <person name="Lin Y.F."/>
            <person name="Hsu J.L."/>
            <person name="Li C.Y."/>
            <person name="Wang Z.W."/>
            <person name="Zhao X."/>
            <person name="Zhong W.Y."/>
            <person name="Ma X.K."/>
            <person name="Ma L."/>
            <person name="Huang J."/>
            <person name="Chen G.Z."/>
            <person name="Huang M.Z."/>
            <person name="Huang L."/>
            <person name="Peng D.H."/>
            <person name="Luo Y.B."/>
            <person name="Zou S.Q."/>
            <person name="Chen S.P."/>
            <person name="Lan S."/>
            <person name="Tsai W.C."/>
            <person name="Van de Peer Y."/>
            <person name="Liu Z.J."/>
        </authorList>
    </citation>
    <scope>NUCLEOTIDE SEQUENCE [LARGE SCALE GENOMIC DNA]</scope>
    <source>
        <strain evidence="6">Lor288</strain>
    </source>
</reference>
<gene>
    <name evidence="6" type="primary">ORP1D</name>
    <name evidence="6" type="ORF">KSP40_PGU005649</name>
</gene>
<dbReference type="Gene3D" id="2.30.29.30">
    <property type="entry name" value="Pleckstrin-homology domain (PH domain)/Phosphotyrosine-binding domain (PTB)"/>
    <property type="match status" value="2"/>
</dbReference>
<protein>
    <submittedName>
        <fullName evidence="6">Oxysterol-binding protein-related protein 1D</fullName>
    </submittedName>
</protein>
<evidence type="ECO:0000256" key="1">
    <source>
        <dbReference type="ARBA" id="ARBA00003361"/>
    </source>
</evidence>
<evidence type="ECO:0000256" key="4">
    <source>
        <dbReference type="ARBA" id="ARBA00023121"/>
    </source>
</evidence>
<dbReference type="InterPro" id="IPR011993">
    <property type="entry name" value="PH-like_dom_sf"/>
</dbReference>
<dbReference type="InterPro" id="IPR000648">
    <property type="entry name" value="Oxysterol-bd"/>
</dbReference>
<evidence type="ECO:0000256" key="3">
    <source>
        <dbReference type="ARBA" id="ARBA00023055"/>
    </source>
</evidence>
<sequence>MNPLCCIAPVVSVKAPAGKPAVYLDHPARNSLSKVSVAAGTFDLGSNSGGDEVAGLAADGRDSKSGGGGGGNVKAAGILYKWVNYGKGWRSRWFVLQDGVLSYYKVRGSDKISVGQASEAAGVRVIGEGSFRRKRMEVVAGQVLGDVRQWKPFGEIHLKMLYEAAQKQGQQLWTVQGGNIQQSVEGGSCPGERQQPRLYPVVEMMLTASILEADRYRGGLDSSNWKGEVGNERRSGWLGISGWGRGRVASIRCSKSDEKRLSIFTGTKTLHLRCDSREDRSSWMEALLSAKDLFPRFPTNNDLATSLEITISTEKLRSLLLEEGLNETVIKECESIMLCEALELHNQLRCLQQKHVLLLDALRQLETEKLELETTVIHEMKGREANLGHGNGRSSATCEGKGAKLKKRILNGSFAVYDCGPTIIDWYSTRSTIDDLKDSSTINDR</sequence>
<comment type="function">
    <text evidence="1">May be involved in the transport of sterols.</text>
</comment>
<evidence type="ECO:0000259" key="5">
    <source>
        <dbReference type="PROSITE" id="PS50003"/>
    </source>
</evidence>
<feature type="domain" description="PH" evidence="5">
    <location>
        <begin position="72"/>
        <end position="292"/>
    </location>
</feature>
<organism evidence="6 7">
    <name type="scientific">Platanthera guangdongensis</name>
    <dbReference type="NCBI Taxonomy" id="2320717"/>
    <lineage>
        <taxon>Eukaryota</taxon>
        <taxon>Viridiplantae</taxon>
        <taxon>Streptophyta</taxon>
        <taxon>Embryophyta</taxon>
        <taxon>Tracheophyta</taxon>
        <taxon>Spermatophyta</taxon>
        <taxon>Magnoliopsida</taxon>
        <taxon>Liliopsida</taxon>
        <taxon>Asparagales</taxon>
        <taxon>Orchidaceae</taxon>
        <taxon>Orchidoideae</taxon>
        <taxon>Orchideae</taxon>
        <taxon>Orchidinae</taxon>
        <taxon>Platanthera</taxon>
    </lineage>
</organism>
<keyword evidence="3" id="KW-0445">Lipid transport</keyword>
<dbReference type="PANTHER" id="PTHR10972:SF67">
    <property type="entry name" value="OXYSTEROL-BINDING PROTEIN-RELATED PROTEIN 1D"/>
    <property type="match status" value="1"/>
</dbReference>
<comment type="caution">
    <text evidence="6">The sequence shown here is derived from an EMBL/GenBank/DDBJ whole genome shotgun (WGS) entry which is preliminary data.</text>
</comment>
<name>A0ABR2LF23_9ASPA</name>
<dbReference type="PROSITE" id="PS50003">
    <property type="entry name" value="PH_DOMAIN"/>
    <property type="match status" value="1"/>
</dbReference>
<evidence type="ECO:0000313" key="7">
    <source>
        <dbReference type="Proteomes" id="UP001412067"/>
    </source>
</evidence>
<accession>A0ABR2LF23</accession>
<dbReference type="PANTHER" id="PTHR10972">
    <property type="entry name" value="OXYSTEROL-BINDING PROTEIN-RELATED"/>
    <property type="match status" value="1"/>
</dbReference>
<proteinExistence type="predicted"/>
<evidence type="ECO:0000313" key="6">
    <source>
        <dbReference type="EMBL" id="KAK8938132.1"/>
    </source>
</evidence>
<keyword evidence="7" id="KW-1185">Reference proteome</keyword>
<dbReference type="InterPro" id="IPR001849">
    <property type="entry name" value="PH_domain"/>
</dbReference>
<evidence type="ECO:0000256" key="2">
    <source>
        <dbReference type="ARBA" id="ARBA00022448"/>
    </source>
</evidence>
<dbReference type="SUPFAM" id="SSF50729">
    <property type="entry name" value="PH domain-like"/>
    <property type="match status" value="1"/>
</dbReference>
<keyword evidence="4" id="KW-0446">Lipid-binding</keyword>
<dbReference type="SMART" id="SM00233">
    <property type="entry name" value="PH"/>
    <property type="match status" value="1"/>
</dbReference>
<keyword evidence="2" id="KW-0813">Transport</keyword>
<dbReference type="Proteomes" id="UP001412067">
    <property type="component" value="Unassembled WGS sequence"/>
</dbReference>